<dbReference type="Proteomes" id="UP001413721">
    <property type="component" value="Unassembled WGS sequence"/>
</dbReference>
<evidence type="ECO:0000259" key="8">
    <source>
        <dbReference type="SMART" id="SM00962"/>
    </source>
</evidence>
<evidence type="ECO:0000256" key="1">
    <source>
        <dbReference type="ARBA" id="ARBA00004515"/>
    </source>
</evidence>
<dbReference type="PANTHER" id="PTHR43134:SF1">
    <property type="entry name" value="SIGNAL RECOGNITION PARTICLE RECEPTOR SUBUNIT ALPHA"/>
    <property type="match status" value="1"/>
</dbReference>
<accession>A0ABU9YDQ4</accession>
<evidence type="ECO:0000313" key="10">
    <source>
        <dbReference type="Proteomes" id="UP001413721"/>
    </source>
</evidence>
<keyword evidence="4" id="KW-0342">GTP-binding</keyword>
<reference evidence="9 10" key="1">
    <citation type="submission" date="2024-03" db="EMBL/GenBank/DDBJ databases">
        <title>High-quality draft genome sequencing of Tistrella sp. BH-R2-4.</title>
        <authorList>
            <person name="Dong C."/>
        </authorList>
    </citation>
    <scope>NUCLEOTIDE SEQUENCE [LARGE SCALE GENOMIC DNA]</scope>
    <source>
        <strain evidence="9 10">BH-R2-4</strain>
    </source>
</reference>
<dbReference type="PANTHER" id="PTHR43134">
    <property type="entry name" value="SIGNAL RECOGNITION PARTICLE RECEPTOR SUBUNIT ALPHA"/>
    <property type="match status" value="1"/>
</dbReference>
<evidence type="ECO:0000256" key="4">
    <source>
        <dbReference type="ARBA" id="ARBA00023134"/>
    </source>
</evidence>
<feature type="domain" description="SRP54-type proteins GTP-binding" evidence="8">
    <location>
        <begin position="237"/>
        <end position="431"/>
    </location>
</feature>
<feature type="region of interest" description="Disordered" evidence="6">
    <location>
        <begin position="142"/>
        <end position="174"/>
    </location>
</feature>
<keyword evidence="5" id="KW-0472">Membrane</keyword>
<dbReference type="RefSeq" id="WP_345930949.1">
    <property type="nucleotide sequence ID" value="NZ_JBBKTV010000001.1"/>
</dbReference>
<dbReference type="InterPro" id="IPR000897">
    <property type="entry name" value="SRP54_GTPase_dom"/>
</dbReference>
<comment type="similarity">
    <text evidence="2">Belongs to the GTP-binding SRP family.</text>
</comment>
<keyword evidence="3" id="KW-0547">Nucleotide-binding</keyword>
<gene>
    <name evidence="9" type="ORF">WG926_00970</name>
</gene>
<evidence type="ECO:0000256" key="2">
    <source>
        <dbReference type="ARBA" id="ARBA00008531"/>
    </source>
</evidence>
<comment type="caution">
    <text evidence="9">The sequence shown here is derived from an EMBL/GenBank/DDBJ whole genome shotgun (WGS) entry which is preliminary data.</text>
</comment>
<dbReference type="SMART" id="SM00382">
    <property type="entry name" value="AAA"/>
    <property type="match status" value="1"/>
</dbReference>
<dbReference type="Gene3D" id="3.40.50.300">
    <property type="entry name" value="P-loop containing nucleotide triphosphate hydrolases"/>
    <property type="match status" value="1"/>
</dbReference>
<evidence type="ECO:0008006" key="11">
    <source>
        <dbReference type="Google" id="ProtNLM"/>
    </source>
</evidence>
<name>A0ABU9YDQ4_9PROT</name>
<feature type="compositionally biased region" description="Low complexity" evidence="6">
    <location>
        <begin position="144"/>
        <end position="161"/>
    </location>
</feature>
<evidence type="ECO:0000256" key="5">
    <source>
        <dbReference type="ARBA" id="ARBA00023136"/>
    </source>
</evidence>
<evidence type="ECO:0000313" key="9">
    <source>
        <dbReference type="EMBL" id="MEN2986856.1"/>
    </source>
</evidence>
<comment type="subcellular location">
    <subcellularLocation>
        <location evidence="1">Cell inner membrane</location>
        <topology evidence="1">Peripheral membrane protein</topology>
        <orientation evidence="1">Cytoplasmic side</orientation>
    </subcellularLocation>
</comment>
<sequence length="449" mass="46655">MRLKTFQAADMAQALAEVRRVLGDDAIIVSTVPAESGRGVVVTAAIDGPPRPQPAEAAGGTASDKTDDPRRRPAPRGSSVAASARTVLEERAALQRRSGGGARPAGMATGTPPPAVAERAARMPLLRSPADDDEIELEFEQEEAAALAPAAASSAARQAARGNREDGEAEDRPRLSPDLAQVERALAFHGIAGQTGRRLLVAARDRLRCQEPPERALAQALDRVVGFDPLGRGGHRPQAFALVGPSGAGKTVTVAKLAARAITQGRRLTVVTADTIRAGGIEQLAAYTGMLGIDLLVAGSSRELARVAARARSDAAGEPMTLLVDTAGVNPFFAEETEELAALIDAAELEPILVLPAGLDPFEAADQGAAFASLHPRRAICTRLDGARRLGAVIAAAAAAHVRLSEASVTAHVSEGLNPLSAAGLAQLLLRDPLNLRPAKLDRDAEIRQ</sequence>
<proteinExistence type="inferred from homology"/>
<dbReference type="SUPFAM" id="SSF52540">
    <property type="entry name" value="P-loop containing nucleoside triphosphate hydrolases"/>
    <property type="match status" value="1"/>
</dbReference>
<organism evidence="9 10">
    <name type="scientific">Tistrella arctica</name>
    <dbReference type="NCBI Taxonomy" id="3133430"/>
    <lineage>
        <taxon>Bacteria</taxon>
        <taxon>Pseudomonadati</taxon>
        <taxon>Pseudomonadota</taxon>
        <taxon>Alphaproteobacteria</taxon>
        <taxon>Geminicoccales</taxon>
        <taxon>Geminicoccaceae</taxon>
        <taxon>Tistrella</taxon>
    </lineage>
</organism>
<dbReference type="InterPro" id="IPR003593">
    <property type="entry name" value="AAA+_ATPase"/>
</dbReference>
<evidence type="ECO:0000256" key="3">
    <source>
        <dbReference type="ARBA" id="ARBA00022741"/>
    </source>
</evidence>
<dbReference type="Pfam" id="PF00448">
    <property type="entry name" value="SRP54"/>
    <property type="match status" value="1"/>
</dbReference>
<feature type="compositionally biased region" description="Basic and acidic residues" evidence="6">
    <location>
        <begin position="162"/>
        <end position="174"/>
    </location>
</feature>
<feature type="domain" description="AAA+ ATPase" evidence="7">
    <location>
        <begin position="236"/>
        <end position="408"/>
    </location>
</feature>
<dbReference type="InterPro" id="IPR027417">
    <property type="entry name" value="P-loop_NTPase"/>
</dbReference>
<keyword evidence="10" id="KW-1185">Reference proteome</keyword>
<dbReference type="EMBL" id="JBBKTW010000001">
    <property type="protein sequence ID" value="MEN2986856.1"/>
    <property type="molecule type" value="Genomic_DNA"/>
</dbReference>
<feature type="region of interest" description="Disordered" evidence="6">
    <location>
        <begin position="44"/>
        <end position="115"/>
    </location>
</feature>
<evidence type="ECO:0000259" key="7">
    <source>
        <dbReference type="SMART" id="SM00382"/>
    </source>
</evidence>
<evidence type="ECO:0000256" key="6">
    <source>
        <dbReference type="SAM" id="MobiDB-lite"/>
    </source>
</evidence>
<dbReference type="SMART" id="SM00962">
    <property type="entry name" value="SRP54"/>
    <property type="match status" value="1"/>
</dbReference>
<protein>
    <recommendedName>
        <fullName evidence="11">Flagella-associated GTP-binding protein</fullName>
    </recommendedName>
</protein>